<sequence>MGWRLSAEAIQILDEYFGNGVSLSAVHIAYEFDVRDDVDRDAFVELLDRYTAQKYQRSTDETFRFQATHYSIDTKIRQLNGQRRPSKIVVKYHDKPGKLDGELEKPRIEIRLETPAGVKATGISRPIDLLDIKPDEIFWKSVIIRDYAERAIRATRRGTTPSPFINIDRRVRAVLRKTGRGCLLEYRRLYPRRFKKLRDRRDLLEIDSTLYYLKSRNRKSEGVLGV</sequence>
<proteinExistence type="predicted"/>
<name>A0A1V4I2C3_NITVU</name>
<evidence type="ECO:0000313" key="1">
    <source>
        <dbReference type="EMBL" id="OPH84381.1"/>
    </source>
</evidence>
<gene>
    <name evidence="1" type="ORF">B2M20_02490</name>
</gene>
<protein>
    <submittedName>
        <fullName evidence="1">Uncharacterized protein</fullName>
    </submittedName>
</protein>
<keyword evidence="2" id="KW-1185">Reference proteome</keyword>
<accession>A0A1V4I2C3</accession>
<dbReference type="AlphaFoldDB" id="A0A1V4I2C3"/>
<evidence type="ECO:0000313" key="2">
    <source>
        <dbReference type="Proteomes" id="UP000189940"/>
    </source>
</evidence>
<organism evidence="1 2">
    <name type="scientific">Nitrobacter vulgaris</name>
    <dbReference type="NCBI Taxonomy" id="29421"/>
    <lineage>
        <taxon>Bacteria</taxon>
        <taxon>Pseudomonadati</taxon>
        <taxon>Pseudomonadota</taxon>
        <taxon>Alphaproteobacteria</taxon>
        <taxon>Hyphomicrobiales</taxon>
        <taxon>Nitrobacteraceae</taxon>
        <taxon>Nitrobacter</taxon>
    </lineage>
</organism>
<comment type="caution">
    <text evidence="1">The sequence shown here is derived from an EMBL/GenBank/DDBJ whole genome shotgun (WGS) entry which is preliminary data.</text>
</comment>
<dbReference type="Proteomes" id="UP000189940">
    <property type="component" value="Unassembled WGS sequence"/>
</dbReference>
<dbReference type="EMBL" id="MWPQ01000005">
    <property type="protein sequence ID" value="OPH84381.1"/>
    <property type="molecule type" value="Genomic_DNA"/>
</dbReference>
<reference evidence="1 2" key="1">
    <citation type="submission" date="2017-02" db="EMBL/GenBank/DDBJ databases">
        <title>Genome sequence of the nitrite-oxidizing bacterium Nitrobacter vulgaris strain Ab1.</title>
        <authorList>
            <person name="Mellbye B.L."/>
            <person name="Davis E.W."/>
            <person name="Spieck E."/>
            <person name="Chang J.H."/>
            <person name="Bottomley P.J."/>
            <person name="Sayavedra-Soto L.A."/>
        </authorList>
    </citation>
    <scope>NUCLEOTIDE SEQUENCE [LARGE SCALE GENOMIC DNA]</scope>
    <source>
        <strain evidence="1 2">Ab1</strain>
    </source>
</reference>